<sequence>MADTRGTLTIADRALTRIARQVTLEVPGVAAEEESVGTVERTLGRGYPRVRWQRAGTRARVEVEVAITWPASAARVTTEVQDTLRRELDRLAGQELAHVSVAVREVVRPAASARPVARVR</sequence>
<reference evidence="2 3" key="1">
    <citation type="submission" date="2019-07" db="EMBL/GenBank/DDBJ databases">
        <title>Whole genome shotgun sequence of Cellulomonas terrae NBRC 100819.</title>
        <authorList>
            <person name="Hosoyama A."/>
            <person name="Uohara A."/>
            <person name="Ohji S."/>
            <person name="Ichikawa N."/>
        </authorList>
    </citation>
    <scope>NUCLEOTIDE SEQUENCE [LARGE SCALE GENOMIC DNA]</scope>
    <source>
        <strain evidence="2 3">NBRC 100819</strain>
    </source>
</reference>
<gene>
    <name evidence="2" type="ORF">CTE05_33400</name>
</gene>
<dbReference type="AlphaFoldDB" id="A0A511JQI0"/>
<dbReference type="Pfam" id="PF03780">
    <property type="entry name" value="Asp23"/>
    <property type="match status" value="1"/>
</dbReference>
<dbReference type="InterPro" id="IPR005531">
    <property type="entry name" value="Asp23"/>
</dbReference>
<protein>
    <recommendedName>
        <fullName evidence="4">Asp23/Gls24 family envelope stress response protein</fullName>
    </recommendedName>
</protein>
<proteinExistence type="inferred from homology"/>
<dbReference type="OrthoDB" id="5197468at2"/>
<dbReference type="RefSeq" id="WP_146847419.1">
    <property type="nucleotide sequence ID" value="NZ_BJWH01000021.1"/>
</dbReference>
<keyword evidence="3" id="KW-1185">Reference proteome</keyword>
<organism evidence="2 3">
    <name type="scientific">Cellulomonas terrae</name>
    <dbReference type="NCBI Taxonomy" id="311234"/>
    <lineage>
        <taxon>Bacteria</taxon>
        <taxon>Bacillati</taxon>
        <taxon>Actinomycetota</taxon>
        <taxon>Actinomycetes</taxon>
        <taxon>Micrococcales</taxon>
        <taxon>Cellulomonadaceae</taxon>
        <taxon>Cellulomonas</taxon>
    </lineage>
</organism>
<dbReference type="EMBL" id="BJWH01000021">
    <property type="protein sequence ID" value="GEL99793.1"/>
    <property type="molecule type" value="Genomic_DNA"/>
</dbReference>
<name>A0A511JQI0_9CELL</name>
<evidence type="ECO:0000256" key="1">
    <source>
        <dbReference type="ARBA" id="ARBA00005721"/>
    </source>
</evidence>
<evidence type="ECO:0000313" key="3">
    <source>
        <dbReference type="Proteomes" id="UP000321049"/>
    </source>
</evidence>
<accession>A0A511JQI0</accession>
<comment type="similarity">
    <text evidence="1">Belongs to the asp23 family.</text>
</comment>
<comment type="caution">
    <text evidence="2">The sequence shown here is derived from an EMBL/GenBank/DDBJ whole genome shotgun (WGS) entry which is preliminary data.</text>
</comment>
<dbReference type="Proteomes" id="UP000321049">
    <property type="component" value="Unassembled WGS sequence"/>
</dbReference>
<evidence type="ECO:0000313" key="2">
    <source>
        <dbReference type="EMBL" id="GEL99793.1"/>
    </source>
</evidence>
<evidence type="ECO:0008006" key="4">
    <source>
        <dbReference type="Google" id="ProtNLM"/>
    </source>
</evidence>